<keyword evidence="7" id="KW-0408">Iron</keyword>
<evidence type="ECO:0000256" key="1">
    <source>
        <dbReference type="ARBA" id="ARBA00001971"/>
    </source>
</evidence>
<protein>
    <submittedName>
        <fullName evidence="11">CP11B protein</fullName>
    </submittedName>
</protein>
<dbReference type="PANTHER" id="PTHR24279:SF1">
    <property type="entry name" value="CYTOCHROME P450 11B2, MITOCHONDRIAL"/>
    <property type="match status" value="1"/>
</dbReference>
<keyword evidence="4" id="KW-0349">Heme</keyword>
<dbReference type="GO" id="GO:0016705">
    <property type="term" value="F:oxidoreductase activity, acting on paired donors, with incorporation or reduction of molecular oxygen"/>
    <property type="evidence" value="ECO:0007669"/>
    <property type="project" value="InterPro"/>
</dbReference>
<evidence type="ECO:0000256" key="9">
    <source>
        <dbReference type="ARBA" id="ARBA00023128"/>
    </source>
</evidence>
<dbReference type="GO" id="GO:0005506">
    <property type="term" value="F:iron ion binding"/>
    <property type="evidence" value="ECO:0007669"/>
    <property type="project" value="InterPro"/>
</dbReference>
<feature type="non-terminal residue" evidence="11">
    <location>
        <position position="1"/>
    </location>
</feature>
<proteinExistence type="inferred from homology"/>
<dbReference type="GO" id="GO:0004497">
    <property type="term" value="F:monooxygenase activity"/>
    <property type="evidence" value="ECO:0007669"/>
    <property type="project" value="UniProtKB-KW"/>
</dbReference>
<dbReference type="InterPro" id="IPR001128">
    <property type="entry name" value="Cyt_P450"/>
</dbReference>
<reference evidence="11 12" key="1">
    <citation type="submission" date="2019-09" db="EMBL/GenBank/DDBJ databases">
        <title>Bird 10,000 Genomes (B10K) Project - Family phase.</title>
        <authorList>
            <person name="Zhang G."/>
        </authorList>
    </citation>
    <scope>NUCLEOTIDE SEQUENCE [LARGE SCALE GENOMIC DNA]</scope>
    <source>
        <strain evidence="11">B10K-MSB-42743</strain>
        <tissue evidence="11">Heart</tissue>
    </source>
</reference>
<organism evidence="11 12">
    <name type="scientific">Crypturellus soui</name>
    <dbReference type="NCBI Taxonomy" id="458187"/>
    <lineage>
        <taxon>Eukaryota</taxon>
        <taxon>Metazoa</taxon>
        <taxon>Chordata</taxon>
        <taxon>Craniata</taxon>
        <taxon>Vertebrata</taxon>
        <taxon>Euteleostomi</taxon>
        <taxon>Archelosauria</taxon>
        <taxon>Archosauria</taxon>
        <taxon>Dinosauria</taxon>
        <taxon>Saurischia</taxon>
        <taxon>Theropoda</taxon>
        <taxon>Coelurosauria</taxon>
        <taxon>Aves</taxon>
        <taxon>Palaeognathae</taxon>
        <taxon>Tinamiformes</taxon>
        <taxon>Tinamidae</taxon>
        <taxon>Crypturellus</taxon>
    </lineage>
</organism>
<evidence type="ECO:0000256" key="6">
    <source>
        <dbReference type="ARBA" id="ARBA00023002"/>
    </source>
</evidence>
<gene>
    <name evidence="11" type="primary">Cyp11b</name>
    <name evidence="11" type="ORF">CRYSOU_R15079</name>
</gene>
<evidence type="ECO:0000313" key="11">
    <source>
        <dbReference type="EMBL" id="NWI18421.1"/>
    </source>
</evidence>
<dbReference type="GO" id="GO:0071375">
    <property type="term" value="P:cellular response to peptide hormone stimulus"/>
    <property type="evidence" value="ECO:0007669"/>
    <property type="project" value="TreeGrafter"/>
</dbReference>
<keyword evidence="10" id="KW-0472">Membrane</keyword>
<evidence type="ECO:0000256" key="3">
    <source>
        <dbReference type="ARBA" id="ARBA00010617"/>
    </source>
</evidence>
<dbReference type="InterPro" id="IPR036396">
    <property type="entry name" value="Cyt_P450_sf"/>
</dbReference>
<dbReference type="GO" id="GO:0005743">
    <property type="term" value="C:mitochondrial inner membrane"/>
    <property type="evidence" value="ECO:0007669"/>
    <property type="project" value="TreeGrafter"/>
</dbReference>
<evidence type="ECO:0000256" key="2">
    <source>
        <dbReference type="ARBA" id="ARBA00004325"/>
    </source>
</evidence>
<keyword evidence="6" id="KW-0560">Oxidoreductase</keyword>
<comment type="similarity">
    <text evidence="3">Belongs to the cytochrome P450 family.</text>
</comment>
<keyword evidence="9" id="KW-0496">Mitochondrion</keyword>
<evidence type="ECO:0000256" key="8">
    <source>
        <dbReference type="ARBA" id="ARBA00023033"/>
    </source>
</evidence>
<dbReference type="GO" id="GO:0034650">
    <property type="term" value="P:cortisol metabolic process"/>
    <property type="evidence" value="ECO:0007669"/>
    <property type="project" value="TreeGrafter"/>
</dbReference>
<dbReference type="PANTHER" id="PTHR24279">
    <property type="entry name" value="CYTOCHROME P450"/>
    <property type="match status" value="1"/>
</dbReference>
<evidence type="ECO:0000256" key="5">
    <source>
        <dbReference type="ARBA" id="ARBA00022723"/>
    </source>
</evidence>
<evidence type="ECO:0000256" key="10">
    <source>
        <dbReference type="ARBA" id="ARBA00023136"/>
    </source>
</evidence>
<keyword evidence="5" id="KW-0479">Metal-binding</keyword>
<dbReference type="GO" id="GO:0008203">
    <property type="term" value="P:cholesterol metabolic process"/>
    <property type="evidence" value="ECO:0007669"/>
    <property type="project" value="TreeGrafter"/>
</dbReference>
<keyword evidence="12" id="KW-1185">Reference proteome</keyword>
<evidence type="ECO:0000256" key="4">
    <source>
        <dbReference type="ARBA" id="ARBA00022617"/>
    </source>
</evidence>
<dbReference type="EMBL" id="VWPX01015626">
    <property type="protein sequence ID" value="NWI18421.1"/>
    <property type="molecule type" value="Genomic_DNA"/>
</dbReference>
<keyword evidence="8" id="KW-0503">Monooxygenase</keyword>
<dbReference type="OrthoDB" id="9395790at2759"/>
<evidence type="ECO:0000313" key="12">
    <source>
        <dbReference type="Proteomes" id="UP000545332"/>
    </source>
</evidence>
<comment type="cofactor">
    <cofactor evidence="1">
        <name>heme</name>
        <dbReference type="ChEBI" id="CHEBI:30413"/>
    </cofactor>
</comment>
<dbReference type="GO" id="GO:0006704">
    <property type="term" value="P:glucocorticoid biosynthetic process"/>
    <property type="evidence" value="ECO:0007669"/>
    <property type="project" value="TreeGrafter"/>
</dbReference>
<evidence type="ECO:0000256" key="7">
    <source>
        <dbReference type="ARBA" id="ARBA00023004"/>
    </source>
</evidence>
<dbReference type="InterPro" id="IPR050479">
    <property type="entry name" value="CYP11_CYP27_families"/>
</dbReference>
<sequence length="172" mass="19115">NGEQWRSERLALNRELMSPAGARKFLPLLDAVARDFAACMRQRLQRQPRSLDLRHELFCFTLEVGLHFVHGLGTLWDRAWVQAGLHFLHGTMGHSLGACRAAFCAWPGCTMGHRLGACGAALYAWSGRTMGHTDSCIQSLYGEFCRGQPRSYAGIMAELLLQAELPLDSIKA</sequence>
<dbReference type="GO" id="GO:0020037">
    <property type="term" value="F:heme binding"/>
    <property type="evidence" value="ECO:0007669"/>
    <property type="project" value="InterPro"/>
</dbReference>
<dbReference type="Gene3D" id="1.10.630.10">
    <property type="entry name" value="Cytochrome P450"/>
    <property type="match status" value="1"/>
</dbReference>
<dbReference type="GO" id="GO:0006700">
    <property type="term" value="P:C21-steroid hormone biosynthetic process"/>
    <property type="evidence" value="ECO:0007669"/>
    <property type="project" value="TreeGrafter"/>
</dbReference>
<dbReference type="Proteomes" id="UP000545332">
    <property type="component" value="Unassembled WGS sequence"/>
</dbReference>
<dbReference type="SUPFAM" id="SSF48264">
    <property type="entry name" value="Cytochrome P450"/>
    <property type="match status" value="1"/>
</dbReference>
<comment type="caution">
    <text evidence="11">The sequence shown here is derived from an EMBL/GenBank/DDBJ whole genome shotgun (WGS) entry which is preliminary data.</text>
</comment>
<name>A0A7K4KR11_9AVES</name>
<dbReference type="Pfam" id="PF00067">
    <property type="entry name" value="p450"/>
    <property type="match status" value="1"/>
</dbReference>
<comment type="subcellular location">
    <subcellularLocation>
        <location evidence="2">Mitochondrion membrane</location>
    </subcellularLocation>
</comment>
<feature type="non-terminal residue" evidence="11">
    <location>
        <position position="172"/>
    </location>
</feature>
<dbReference type="AlphaFoldDB" id="A0A7K4KR11"/>
<accession>A0A7K4KR11</accession>